<sequence>MPIHTLEGMKRPKAGNPSIGRRFTDWRPKVYHHHPYSPCITNVYIKPAPPKNRPTETNMSTTRKPAKKKRKISAKRPAKIATSEDHDNDDGDDYYVPSEYDQDSDSDASSIMSVDAKEMGDGVQEKLGRDGKVIRSRGPVKDYALVEEAVVSDESWKKSGAYHRQQFKALLAEQKFNADAEVNDADVPTVECDVQGEDDDEEASFGLQRAPDETREEFLASMTPDYVYKDGNKIYSPAYKKAIWKEPHKGKNGTVEWKAKATDRLNVYPDGSIALRRRFDLETSATEGMRPNRKKRMEEDGKEETE</sequence>
<dbReference type="AlphaFoldDB" id="A0A4Q4MZP0"/>
<reference evidence="3" key="1">
    <citation type="journal article" date="2019" name="bioRxiv">
        <title>Genomics, evolutionary history and diagnostics of the Alternaria alternata species group including apple and Asian pear pathotypes.</title>
        <authorList>
            <person name="Armitage A.D."/>
            <person name="Cockerton H.M."/>
            <person name="Sreenivasaprasad S."/>
            <person name="Woodhall J.W."/>
            <person name="Lane C.R."/>
            <person name="Harrison R.J."/>
            <person name="Clarkson J.P."/>
        </authorList>
    </citation>
    <scope>NUCLEOTIDE SEQUENCE [LARGE SCALE GENOMIC DNA]</scope>
    <source>
        <strain evidence="3">FERA 1177</strain>
    </source>
</reference>
<evidence type="ECO:0000256" key="1">
    <source>
        <dbReference type="SAM" id="MobiDB-lite"/>
    </source>
</evidence>
<feature type="region of interest" description="Disordered" evidence="1">
    <location>
        <begin position="1"/>
        <end position="23"/>
    </location>
</feature>
<dbReference type="VEuPathDB" id="FungiDB:CC77DRAFT_1065927"/>
<organism evidence="2 3">
    <name type="scientific">Alternaria alternata</name>
    <name type="common">Alternaria rot fungus</name>
    <name type="synonym">Torula alternata</name>
    <dbReference type="NCBI Taxonomy" id="5599"/>
    <lineage>
        <taxon>Eukaryota</taxon>
        <taxon>Fungi</taxon>
        <taxon>Dikarya</taxon>
        <taxon>Ascomycota</taxon>
        <taxon>Pezizomycotina</taxon>
        <taxon>Dothideomycetes</taxon>
        <taxon>Pleosporomycetidae</taxon>
        <taxon>Pleosporales</taxon>
        <taxon>Pleosporineae</taxon>
        <taxon>Pleosporaceae</taxon>
        <taxon>Alternaria</taxon>
        <taxon>Alternaria sect. Alternaria</taxon>
        <taxon>Alternaria alternata complex</taxon>
    </lineage>
</organism>
<dbReference type="EMBL" id="PDXD01000088">
    <property type="protein sequence ID" value="RYN63113.1"/>
    <property type="molecule type" value="Genomic_DNA"/>
</dbReference>
<evidence type="ECO:0000313" key="3">
    <source>
        <dbReference type="Proteomes" id="UP000291422"/>
    </source>
</evidence>
<feature type="compositionally biased region" description="Basic residues" evidence="1">
    <location>
        <begin position="64"/>
        <end position="78"/>
    </location>
</feature>
<comment type="caution">
    <text evidence="2">The sequence shown here is derived from an EMBL/GenBank/DDBJ whole genome shotgun (WGS) entry which is preliminary data.</text>
</comment>
<feature type="region of interest" description="Disordered" evidence="1">
    <location>
        <begin position="40"/>
        <end position="109"/>
    </location>
</feature>
<dbReference type="Proteomes" id="UP000291422">
    <property type="component" value="Unassembled WGS sequence"/>
</dbReference>
<gene>
    <name evidence="2" type="ORF">AA0117_g12795</name>
</gene>
<protein>
    <submittedName>
        <fullName evidence="2">Uncharacterized protein</fullName>
    </submittedName>
</protein>
<name>A0A4Q4MZP0_ALTAL</name>
<accession>A0A4Q4MZP0</accession>
<proteinExistence type="predicted"/>
<feature type="region of interest" description="Disordered" evidence="1">
    <location>
        <begin position="279"/>
        <end position="306"/>
    </location>
</feature>
<evidence type="ECO:0000313" key="2">
    <source>
        <dbReference type="EMBL" id="RYN63113.1"/>
    </source>
</evidence>